<dbReference type="SUPFAM" id="SSF50891">
    <property type="entry name" value="Cyclophilin-like"/>
    <property type="match status" value="1"/>
</dbReference>
<evidence type="ECO:0000256" key="1">
    <source>
        <dbReference type="ARBA" id="ARBA00013194"/>
    </source>
</evidence>
<gene>
    <name evidence="5" type="ORF">VW35_01990</name>
</gene>
<evidence type="ECO:0000313" key="5">
    <source>
        <dbReference type="EMBL" id="KKB80972.1"/>
    </source>
</evidence>
<sequence length="173" mass="18676">MTIPVILETELGSFTIAVDAQNAPITAANFLAYVDGGHLDDATAYRIVTLDNQPADKPIKIEVVQWGFGASDERPAPFPPIPHETTEVTGLRHKNMTVSMARFAPGSAGSEFFICIGDEPELDFGGHRNPDGLGFAAFGTVTEGEDTVRRIFARAEATEKVKNPVKFTSARRA</sequence>
<name>A0A0F5LHB5_9HYPH</name>
<evidence type="ECO:0000256" key="2">
    <source>
        <dbReference type="ARBA" id="ARBA00023110"/>
    </source>
</evidence>
<feature type="domain" description="PPIase cyclophilin-type" evidence="4">
    <location>
        <begin position="8"/>
        <end position="151"/>
    </location>
</feature>
<evidence type="ECO:0000259" key="4">
    <source>
        <dbReference type="PROSITE" id="PS50072"/>
    </source>
</evidence>
<dbReference type="PATRIC" id="fig|361041.3.peg.3781"/>
<dbReference type="AlphaFoldDB" id="A0A0F5LHB5"/>
<dbReference type="PROSITE" id="PS50072">
    <property type="entry name" value="CSA_PPIASE_2"/>
    <property type="match status" value="1"/>
</dbReference>
<dbReference type="InterPro" id="IPR029000">
    <property type="entry name" value="Cyclophilin-like_dom_sf"/>
</dbReference>
<accession>A0A0F5LHB5</accession>
<dbReference type="PANTHER" id="PTHR43246">
    <property type="entry name" value="PEPTIDYL-PROLYL CIS-TRANS ISOMERASE CYP38, CHLOROPLASTIC"/>
    <property type="match status" value="1"/>
</dbReference>
<reference evidence="5 6" key="1">
    <citation type="submission" date="2015-03" db="EMBL/GenBank/DDBJ databases">
        <authorList>
            <person name="Hassan Y.I."/>
            <person name="Lepp D."/>
            <person name="Zhou T."/>
        </authorList>
    </citation>
    <scope>NUCLEOTIDE SEQUENCE [LARGE SCALE GENOMIC DNA]</scope>
    <source>
        <strain evidence="5 6">GH2-10</strain>
    </source>
</reference>
<proteinExistence type="predicted"/>
<keyword evidence="6" id="KW-1185">Reference proteome</keyword>
<keyword evidence="3" id="KW-0413">Isomerase</keyword>
<evidence type="ECO:0000256" key="3">
    <source>
        <dbReference type="ARBA" id="ARBA00023235"/>
    </source>
</evidence>
<keyword evidence="2" id="KW-0697">Rotamase</keyword>
<dbReference type="GO" id="GO:0003755">
    <property type="term" value="F:peptidyl-prolyl cis-trans isomerase activity"/>
    <property type="evidence" value="ECO:0007669"/>
    <property type="project" value="UniProtKB-KW"/>
</dbReference>
<protein>
    <recommendedName>
        <fullName evidence="1">peptidylprolyl isomerase</fullName>
        <ecNumber evidence="1">5.2.1.8</ecNumber>
    </recommendedName>
</protein>
<dbReference type="STRING" id="361041.VW35_01990"/>
<dbReference type="Pfam" id="PF00160">
    <property type="entry name" value="Pro_isomerase"/>
    <property type="match status" value="1"/>
</dbReference>
<dbReference type="RefSeq" id="WP_046141320.1">
    <property type="nucleotide sequence ID" value="NZ_LAJG01000005.1"/>
</dbReference>
<dbReference type="Gene3D" id="2.40.100.10">
    <property type="entry name" value="Cyclophilin-like"/>
    <property type="match status" value="1"/>
</dbReference>
<comment type="caution">
    <text evidence="5">The sequence shown here is derived from an EMBL/GenBank/DDBJ whole genome shotgun (WGS) entry which is preliminary data.</text>
</comment>
<dbReference type="InterPro" id="IPR044665">
    <property type="entry name" value="E_coli_cyclophilin_A-like"/>
</dbReference>
<organism evidence="5 6">
    <name type="scientific">Devosia soli</name>
    <dbReference type="NCBI Taxonomy" id="361041"/>
    <lineage>
        <taxon>Bacteria</taxon>
        <taxon>Pseudomonadati</taxon>
        <taxon>Pseudomonadota</taxon>
        <taxon>Alphaproteobacteria</taxon>
        <taxon>Hyphomicrobiales</taxon>
        <taxon>Devosiaceae</taxon>
        <taxon>Devosia</taxon>
    </lineage>
</organism>
<evidence type="ECO:0000313" key="6">
    <source>
        <dbReference type="Proteomes" id="UP000033514"/>
    </source>
</evidence>
<dbReference type="Proteomes" id="UP000033514">
    <property type="component" value="Unassembled WGS sequence"/>
</dbReference>
<dbReference type="EMBL" id="LAJG01000005">
    <property type="protein sequence ID" value="KKB80972.1"/>
    <property type="molecule type" value="Genomic_DNA"/>
</dbReference>
<dbReference type="InterPro" id="IPR002130">
    <property type="entry name" value="Cyclophilin-type_PPIase_dom"/>
</dbReference>
<dbReference type="EC" id="5.2.1.8" evidence="1"/>